<dbReference type="NCBIfam" id="TIGR02243">
    <property type="entry name" value="putative baseplate assembly protein"/>
    <property type="match status" value="1"/>
</dbReference>
<dbReference type="EMBL" id="JYJA01000036">
    <property type="protein sequence ID" value="KJL41957.1"/>
    <property type="molecule type" value="Genomic_DNA"/>
</dbReference>
<organism evidence="1 2">
    <name type="scientific">Microbacterium trichothecenolyticum</name>
    <name type="common">Aureobacterium trichothecenolyticum</name>
    <dbReference type="NCBI Taxonomy" id="69370"/>
    <lineage>
        <taxon>Bacteria</taxon>
        <taxon>Bacillati</taxon>
        <taxon>Actinomycetota</taxon>
        <taxon>Actinomycetes</taxon>
        <taxon>Micrococcales</taxon>
        <taxon>Microbacteriaceae</taxon>
        <taxon>Microbacterium</taxon>
    </lineage>
</organism>
<dbReference type="Proteomes" id="UP000034098">
    <property type="component" value="Unassembled WGS sequence"/>
</dbReference>
<dbReference type="OrthoDB" id="9027184at2"/>
<dbReference type="PATRIC" id="fig|69370.6.peg.2619"/>
<evidence type="ECO:0000313" key="2">
    <source>
        <dbReference type="Proteomes" id="UP000034098"/>
    </source>
</evidence>
<keyword evidence="2" id="KW-1185">Reference proteome</keyword>
<accession>A0A0M2HCP7</accession>
<dbReference type="AlphaFoldDB" id="A0A0M2HCP7"/>
<protein>
    <submittedName>
        <fullName evidence="1">Uncharacterized protein</fullName>
    </submittedName>
</protein>
<reference evidence="1 2" key="1">
    <citation type="submission" date="2015-02" db="EMBL/GenBank/DDBJ databases">
        <title>Draft genome sequences of ten Microbacterium spp. with emphasis on heavy metal contaminated environments.</title>
        <authorList>
            <person name="Corretto E."/>
        </authorList>
    </citation>
    <scope>NUCLEOTIDE SEQUENCE [LARGE SCALE GENOMIC DNA]</scope>
    <source>
        <strain evidence="1 2">DSM 8608</strain>
    </source>
</reference>
<dbReference type="InterPro" id="IPR011749">
    <property type="entry name" value="CHP02243"/>
</dbReference>
<comment type="caution">
    <text evidence="1">The sequence shown here is derived from an EMBL/GenBank/DDBJ whole genome shotgun (WGS) entry which is preliminary data.</text>
</comment>
<gene>
    <name evidence="1" type="ORF">RS82_02574</name>
</gene>
<name>A0A0M2HCP7_MICTR</name>
<proteinExistence type="predicted"/>
<evidence type="ECO:0000313" key="1">
    <source>
        <dbReference type="EMBL" id="KJL41957.1"/>
    </source>
</evidence>
<dbReference type="RefSeq" id="WP_045299961.1">
    <property type="nucleotide sequence ID" value="NZ_JYJA01000036.1"/>
</dbReference>
<sequence length="907" mass="98160">MTCYTCGDQRRLMAVKLAGVLNGIEFLEVRDHEESVADLRQRTLVVRLLLPVPAGLDRTWIALEGGERIRPVAVEWAKAGTDLTGSELGLIDGYDDPATLLVVRTARWGDFSLYTLRLRTPGTTDPPTGFDPLLAGVPFSFKVECPSDLDCLQPCTCPAGVHHPPPIDYLAKDYQGFRRVMLERMALLAPGWTERSSADIGVMLVELLAYAADELSYRQDAVATEAYLGTARSRISLRRHARLVDYRVHDGASARVWARLLVGEGAVDVPLAAGTRLLTRVPGVDDQRLEKDTRDYERVIDAQPVEFQTVHGALLDHDLSELRFWTWGRLDETLKPGTTSATLRGDHPALRAGEVLVLAETVSPSTRVAADADPRRRFAVRLVEVRASKDPSGTLFDSGEEDVTEIRWHEEDALPAALCIAVDGIETAVAWGNIVLADHGATVAGESGDGEPLGAVPLSRLVRVAADCDDEGGRIPARYHPSLMQSPLTRTVVHDREVLATAPFTAALEAELQGSASKDGLQALFAAAGIAQIGDEAIVRGSGMLHSLSFGGRAWLLRENVTDDTLEVLEEWESASAVRSGDLRSAAPAVTLTGEEPGGAGHEWHPSPDLIASDGEHRAFVVEQEHDGTVLLRFGDDEHGARPPERTAFRATYRVGNGVAGNIGRESLAYLVGDENDVVGVVNPMAAFGGVDAETGDEIRRDAPATLSIQERAVTTSDYAAKAQLHPGVEKAEATFRWTGSWHTVFVTADRRGGRGVDAGFEAALRAQLERYRMAGYDLEVDGPAFVPLDVSLFVCVEHGHHRSSVARELRSALSDAVLPDGRLGLFHPDRFTFGRPVYLSTILAAAHAVPGVESVEVLSFQRQHEPWSNGIDSGVLPMGRLEIARLDDDPDFPERGVLALTYGGGS</sequence>